<evidence type="ECO:0000313" key="1">
    <source>
        <dbReference type="EMBL" id="KAG5631640.1"/>
    </source>
</evidence>
<protein>
    <submittedName>
        <fullName evidence="1">Uncharacterized protein</fullName>
    </submittedName>
</protein>
<proteinExistence type="predicted"/>
<dbReference type="Proteomes" id="UP000824120">
    <property type="component" value="Chromosome 1"/>
</dbReference>
<keyword evidence="2" id="KW-1185">Reference proteome</keyword>
<gene>
    <name evidence="1" type="ORF">H5410_003357</name>
</gene>
<dbReference type="EMBL" id="JACXVP010000001">
    <property type="protein sequence ID" value="KAG5631640.1"/>
    <property type="molecule type" value="Genomic_DNA"/>
</dbReference>
<organism evidence="1 2">
    <name type="scientific">Solanum commersonii</name>
    <name type="common">Commerson's wild potato</name>
    <name type="synonym">Commerson's nightshade</name>
    <dbReference type="NCBI Taxonomy" id="4109"/>
    <lineage>
        <taxon>Eukaryota</taxon>
        <taxon>Viridiplantae</taxon>
        <taxon>Streptophyta</taxon>
        <taxon>Embryophyta</taxon>
        <taxon>Tracheophyta</taxon>
        <taxon>Spermatophyta</taxon>
        <taxon>Magnoliopsida</taxon>
        <taxon>eudicotyledons</taxon>
        <taxon>Gunneridae</taxon>
        <taxon>Pentapetalae</taxon>
        <taxon>asterids</taxon>
        <taxon>lamiids</taxon>
        <taxon>Solanales</taxon>
        <taxon>Solanaceae</taxon>
        <taxon>Solanoideae</taxon>
        <taxon>Solaneae</taxon>
        <taxon>Solanum</taxon>
    </lineage>
</organism>
<accession>A0A9J6B4T0</accession>
<reference evidence="1 2" key="1">
    <citation type="submission" date="2020-09" db="EMBL/GenBank/DDBJ databases">
        <title>De no assembly of potato wild relative species, Solanum commersonii.</title>
        <authorList>
            <person name="Cho K."/>
        </authorList>
    </citation>
    <scope>NUCLEOTIDE SEQUENCE [LARGE SCALE GENOMIC DNA]</scope>
    <source>
        <strain evidence="1">LZ3.2</strain>
        <tissue evidence="1">Leaf</tissue>
    </source>
</reference>
<dbReference type="AlphaFoldDB" id="A0A9J6B4T0"/>
<evidence type="ECO:0000313" key="2">
    <source>
        <dbReference type="Proteomes" id="UP000824120"/>
    </source>
</evidence>
<feature type="non-terminal residue" evidence="1">
    <location>
        <position position="107"/>
    </location>
</feature>
<name>A0A9J6B4T0_SOLCO</name>
<comment type="caution">
    <text evidence="1">The sequence shown here is derived from an EMBL/GenBank/DDBJ whole genome shotgun (WGS) entry which is preliminary data.</text>
</comment>
<sequence length="107" mass="12559">MKQTKGRIADRWLLGRCGFSSREQILGLFPHIQLERVNGIRWRLCLVEATQCSREIELILETAPLGLDPNPFGWVILLLYDRRHLDWKFCLDYANIKRSFPKFGIVT</sequence>